<feature type="domain" description="Calpain catalytic" evidence="3">
    <location>
        <begin position="307"/>
        <end position="646"/>
    </location>
</feature>
<feature type="region of interest" description="Disordered" evidence="2">
    <location>
        <begin position="66"/>
        <end position="120"/>
    </location>
</feature>
<dbReference type="SUPFAM" id="SSF101601">
    <property type="entry name" value="Smp-1-like"/>
    <property type="match status" value="1"/>
</dbReference>
<evidence type="ECO:0000313" key="5">
    <source>
        <dbReference type="Proteomes" id="UP001430356"/>
    </source>
</evidence>
<accession>A0AAW0ELT6</accession>
<protein>
    <submittedName>
        <fullName evidence="4">Calpain-like cysteine peptidase</fullName>
    </submittedName>
</protein>
<dbReference type="Gene3D" id="2.60.40.1180">
    <property type="entry name" value="Golgi alpha-mannosidase II"/>
    <property type="match status" value="1"/>
</dbReference>
<dbReference type="PANTHER" id="PTHR10183:SF423">
    <property type="entry name" value="LEUCINE-RICH REPEAT PROTEIN (LRRP)"/>
    <property type="match status" value="1"/>
</dbReference>
<dbReference type="InterPro" id="IPR013780">
    <property type="entry name" value="Glyco_hydro_b"/>
</dbReference>
<feature type="compositionally biased region" description="Low complexity" evidence="2">
    <location>
        <begin position="66"/>
        <end position="110"/>
    </location>
</feature>
<dbReference type="Pfam" id="PF09149">
    <property type="entry name" value="DUF1935"/>
    <property type="match status" value="1"/>
</dbReference>
<evidence type="ECO:0000256" key="2">
    <source>
        <dbReference type="SAM" id="MobiDB-lite"/>
    </source>
</evidence>
<gene>
    <name evidence="4" type="ORF">NESM_000439100</name>
</gene>
<dbReference type="GO" id="GO:0006508">
    <property type="term" value="P:proteolysis"/>
    <property type="evidence" value="ECO:0007669"/>
    <property type="project" value="InterPro"/>
</dbReference>
<reference evidence="4 5" key="1">
    <citation type="journal article" date="2021" name="MBio">
        <title>A New Model Trypanosomatid, Novymonas esmeraldas: Genomic Perception of Its 'Candidatus Pandoraea novymonadis' Endosymbiont.</title>
        <authorList>
            <person name="Zakharova A."/>
            <person name="Saura A."/>
            <person name="Butenko A."/>
            <person name="Podesvova L."/>
            <person name="Warmusova S."/>
            <person name="Kostygov A.Y."/>
            <person name="Nenarokova A."/>
            <person name="Lukes J."/>
            <person name="Opperdoes F.R."/>
            <person name="Yurchenko V."/>
        </authorList>
    </citation>
    <scope>NUCLEOTIDE SEQUENCE [LARGE SCALE GENOMIC DNA]</scope>
    <source>
        <strain evidence="4 5">E262AT.01</strain>
    </source>
</reference>
<dbReference type="InterPro" id="IPR038765">
    <property type="entry name" value="Papain-like_cys_pep_sf"/>
</dbReference>
<dbReference type="Pfam" id="PF00648">
    <property type="entry name" value="Peptidase_C2"/>
    <property type="match status" value="1"/>
</dbReference>
<evidence type="ECO:0000313" key="4">
    <source>
        <dbReference type="EMBL" id="KAK7195148.1"/>
    </source>
</evidence>
<organism evidence="4 5">
    <name type="scientific">Novymonas esmeraldas</name>
    <dbReference type="NCBI Taxonomy" id="1808958"/>
    <lineage>
        <taxon>Eukaryota</taxon>
        <taxon>Discoba</taxon>
        <taxon>Euglenozoa</taxon>
        <taxon>Kinetoplastea</taxon>
        <taxon>Metakinetoplastina</taxon>
        <taxon>Trypanosomatida</taxon>
        <taxon>Trypanosomatidae</taxon>
        <taxon>Novymonas</taxon>
    </lineage>
</organism>
<dbReference type="InterPro" id="IPR036310">
    <property type="entry name" value="Smp-1-like_sf"/>
</dbReference>
<dbReference type="InterPro" id="IPR001300">
    <property type="entry name" value="Peptidase_C2_calpain_cat"/>
</dbReference>
<sequence>MSSSTPKFVLDAEAVASLRAALAGHPAKLQRLEERLVRDAERAAQCSALQKRIAQLRTRNTALREAALPAPSSPSAATVSPHSRLQSTVSSSATSVGGRASRHSSSSTTADGATPKGSPLVAASGAVDEFEETTIQPDSPAVPTTWWRRTSLFRYGGPAVQGSVTSVIDDGVLYRLLLDGGGWAFYNDTRHYTVQVRYRIAAGSTVTPGPSATAVPRGSEQEVSMVLGPEETAVLLTGRVVDFENLCQTSLLPKRAATAEEEAVLCAEPLQHWAALAASYPGAAIAPERRDVPPTHLVAHCVAKRRRFVDPHFFPSHASLYRPARDTFYVPPLHWRLPRTYLPKQDSVRREVRVFRGAALQPDGLCTGRLFPNNMFLAVAVGLACRWPQALRRLFLHPQGAREAARARAVGAYHVGLCAGGWWRPWIVDEFVPAAACCPEFTHSTEDLRVLWVPLLEKACAKSLGSYAAMLDAPLEHYITALTGGPCTMLREVWPTREDLRDTTAKATRFFTLMTRLLRKPGTAAMPSVVCWLRPYSLSTARSQEKRDRVDALYSDVGLDPSVATVVLGLETLGDGACIARLRQTAAVRRSTEEWLGVWRRSGKSWVDEVGDLVFAMGEAAVQNTVWMALEDVPQYFQGGCVAPLTEDWAVVKVQGKFTQRQPSVLLHVTVTAPTRLLVSVTQRNSDEVGPASAAQKKGAPALGGGRTIAGISCLLFSKGGSDGMHFVGANGDGADAFDLSPEPRYLYERDVSAGLVLDPREGPYHVAPCLHSTSSDVAYTLTAQLVAAESGSAASALAEAGCEKVKVKFMTAKSGAVLFQNLAQPILRHSTMEACTAPVNYQSRPPTQPRLHFGAETAVTLRFVRDDVQKQQ</sequence>
<dbReference type="EMBL" id="JAECZO010000048">
    <property type="protein sequence ID" value="KAK7195148.1"/>
    <property type="molecule type" value="Genomic_DNA"/>
</dbReference>
<evidence type="ECO:0000259" key="3">
    <source>
        <dbReference type="PROSITE" id="PS50203"/>
    </source>
</evidence>
<dbReference type="GO" id="GO:0004198">
    <property type="term" value="F:calcium-dependent cysteine-type endopeptidase activity"/>
    <property type="evidence" value="ECO:0007669"/>
    <property type="project" value="InterPro"/>
</dbReference>
<comment type="caution">
    <text evidence="4">The sequence shown here is derived from an EMBL/GenBank/DDBJ whole genome shotgun (WGS) entry which is preliminary data.</text>
</comment>
<dbReference type="PANTHER" id="PTHR10183">
    <property type="entry name" value="CALPAIN"/>
    <property type="match status" value="1"/>
</dbReference>
<keyword evidence="5" id="KW-1185">Reference proteome</keyword>
<evidence type="ECO:0000256" key="1">
    <source>
        <dbReference type="PROSITE-ProRule" id="PRU00239"/>
    </source>
</evidence>
<dbReference type="SMART" id="SM00230">
    <property type="entry name" value="CysPc"/>
    <property type="match status" value="1"/>
</dbReference>
<name>A0AAW0ELT6_9TRYP</name>
<dbReference type="Proteomes" id="UP001430356">
    <property type="component" value="Unassembled WGS sequence"/>
</dbReference>
<dbReference type="AlphaFoldDB" id="A0AAW0ELT6"/>
<dbReference type="InterPro" id="IPR015232">
    <property type="entry name" value="DUF1935"/>
</dbReference>
<dbReference type="SUPFAM" id="SSF54001">
    <property type="entry name" value="Cysteine proteinases"/>
    <property type="match status" value="1"/>
</dbReference>
<comment type="caution">
    <text evidence="1">Lacks conserved residue(s) required for the propagation of feature annotation.</text>
</comment>
<proteinExistence type="predicted"/>
<dbReference type="InterPro" id="IPR022684">
    <property type="entry name" value="Calpain_cysteine_protease"/>
</dbReference>
<dbReference type="PROSITE" id="PS50203">
    <property type="entry name" value="CALPAIN_CAT"/>
    <property type="match status" value="1"/>
</dbReference>